<organism evidence="4 5">
    <name type="scientific">Planktomarina temperata RCA23</name>
    <dbReference type="NCBI Taxonomy" id="666509"/>
    <lineage>
        <taxon>Bacteria</taxon>
        <taxon>Pseudomonadati</taxon>
        <taxon>Pseudomonadota</taxon>
        <taxon>Alphaproteobacteria</taxon>
        <taxon>Rhodobacterales</taxon>
        <taxon>Paracoccaceae</taxon>
        <taxon>Planktomarina</taxon>
    </lineage>
</organism>
<feature type="domain" description="MmgE/PrpD N-terminal" evidence="2">
    <location>
        <begin position="5"/>
        <end position="228"/>
    </location>
</feature>
<evidence type="ECO:0000259" key="3">
    <source>
        <dbReference type="Pfam" id="PF19305"/>
    </source>
</evidence>
<dbReference type="InterPro" id="IPR036148">
    <property type="entry name" value="MmgE/PrpD_sf"/>
</dbReference>
<dbReference type="InterPro" id="IPR042188">
    <property type="entry name" value="MmgE/PrpD_sf_2"/>
</dbReference>
<dbReference type="InterPro" id="IPR045336">
    <property type="entry name" value="MmgE_PrpD_N"/>
</dbReference>
<evidence type="ECO:0000313" key="4">
    <source>
        <dbReference type="EMBL" id="AII87001.1"/>
    </source>
</evidence>
<dbReference type="PANTHER" id="PTHR16943:SF8">
    <property type="entry name" value="2-METHYLCITRATE DEHYDRATASE"/>
    <property type="match status" value="1"/>
</dbReference>
<name>A0AAN0RIX9_9RHOB</name>
<proteinExistence type="inferred from homology"/>
<dbReference type="EMBL" id="CP003984">
    <property type="protein sequence ID" value="AII87001.1"/>
    <property type="molecule type" value="Genomic_DNA"/>
</dbReference>
<dbReference type="AlphaFoldDB" id="A0AAN0RIX9"/>
<dbReference type="InterPro" id="IPR042183">
    <property type="entry name" value="MmgE/PrpD_sf_1"/>
</dbReference>
<keyword evidence="5" id="KW-1185">Reference proteome</keyword>
<gene>
    <name evidence="4" type="ORF">RCA23_c14620</name>
</gene>
<dbReference type="GO" id="GO:0016829">
    <property type="term" value="F:lyase activity"/>
    <property type="evidence" value="ECO:0007669"/>
    <property type="project" value="InterPro"/>
</dbReference>
<dbReference type="PANTHER" id="PTHR16943">
    <property type="entry name" value="2-METHYLCITRATE DEHYDRATASE-RELATED"/>
    <property type="match status" value="1"/>
</dbReference>
<dbReference type="KEGG" id="ptp:RCA23_c14620"/>
<dbReference type="Gene3D" id="1.10.4100.10">
    <property type="entry name" value="2-methylcitrate dehydratase PrpD"/>
    <property type="match status" value="1"/>
</dbReference>
<reference evidence="4 5" key="1">
    <citation type="journal article" date="2014" name="ISME J.">
        <title>Adaptation of an abundant Roseobacter RCA organism to pelagic systems revealed by genomic and transcriptomic analyses.</title>
        <authorList>
            <person name="Voget S."/>
            <person name="Wemheuer B."/>
            <person name="Brinkhoff T."/>
            <person name="Vollmers J."/>
            <person name="Dietrich S."/>
            <person name="Giebel H.A."/>
            <person name="Beardsley C."/>
            <person name="Sardemann C."/>
            <person name="Bakenhus I."/>
            <person name="Billerbeck S."/>
            <person name="Daniel R."/>
            <person name="Simon M."/>
        </authorList>
    </citation>
    <scope>NUCLEOTIDE SEQUENCE [LARGE SCALE GENOMIC DNA]</scope>
    <source>
        <strain evidence="4 5">RCA23</strain>
    </source>
</reference>
<evidence type="ECO:0000313" key="5">
    <source>
        <dbReference type="Proteomes" id="UP000028680"/>
    </source>
</evidence>
<dbReference type="SUPFAM" id="SSF103378">
    <property type="entry name" value="2-methylcitrate dehydratase PrpD"/>
    <property type="match status" value="1"/>
</dbReference>
<dbReference type="InterPro" id="IPR005656">
    <property type="entry name" value="MmgE_PrpD"/>
</dbReference>
<dbReference type="Proteomes" id="UP000028680">
    <property type="component" value="Chromosome"/>
</dbReference>
<dbReference type="Pfam" id="PF19305">
    <property type="entry name" value="MmgE_PrpD_C"/>
    <property type="match status" value="1"/>
</dbReference>
<dbReference type="RefSeq" id="WP_236631413.1">
    <property type="nucleotide sequence ID" value="NZ_CP003984.1"/>
</dbReference>
<evidence type="ECO:0000256" key="1">
    <source>
        <dbReference type="ARBA" id="ARBA00006174"/>
    </source>
</evidence>
<feature type="domain" description="MmgE/PrpD C-terminal" evidence="3">
    <location>
        <begin position="252"/>
        <end position="414"/>
    </location>
</feature>
<protein>
    <submittedName>
        <fullName evidence="4">MmgE/PrpD family protein</fullName>
    </submittedName>
</protein>
<dbReference type="InterPro" id="IPR045337">
    <property type="entry name" value="MmgE_PrpD_C"/>
</dbReference>
<sequence length="441" mass="47466">MLMQDFAASLSYKALPEDVLKVLRRSLLDSLGVAAIGSQTEMARIGTKTARMMFGATSASAARCLFDGNVASFAGAAMAGAMTIDSIDAHDGTSPCKGHAGSAIFPALLALADERSMTGQDFATYLALAYEISYRAGLTQHDICADYHTSGAWTAVGVAAMTARVIGCNPMQIHEAAGIGEYHGPRSQMMRCIDHPTMVRDGVGWGAPTGITAGFLALNGFTGAPALTCQGPHWQGLGETWKLVSDTHYKPYPCCRWAHPSIDAAADLMSKHKITHHQVSSVEIKTFHNATRLAGHHPKTADEFAYSIAFPVACMIVRGQIGPAELAAETLRDPEILRISNATQLIDDPHLTQISEGKRWAQVSLRLRDGRICESPPRSPRGDVDMPLTDAEISQKFHLFADPILGVKNAEILETLCTDFDQLDAPDLQSLLELVLSKPQI</sequence>
<evidence type="ECO:0000259" key="2">
    <source>
        <dbReference type="Pfam" id="PF03972"/>
    </source>
</evidence>
<accession>A0AAN0RIX9</accession>
<dbReference type="Gene3D" id="3.30.1330.120">
    <property type="entry name" value="2-methylcitrate dehydratase PrpD"/>
    <property type="match status" value="1"/>
</dbReference>
<comment type="similarity">
    <text evidence="1">Belongs to the PrpD family.</text>
</comment>
<dbReference type="Pfam" id="PF03972">
    <property type="entry name" value="MmgE_PrpD_N"/>
    <property type="match status" value="1"/>
</dbReference>